<dbReference type="AlphaFoldDB" id="A0A9W9TC86"/>
<proteinExistence type="predicted"/>
<reference evidence="1" key="2">
    <citation type="journal article" date="2023" name="IMA Fungus">
        <title>Comparative genomic study of the Penicillium genus elucidates a diverse pangenome and 15 lateral gene transfer events.</title>
        <authorList>
            <person name="Petersen C."/>
            <person name="Sorensen T."/>
            <person name="Nielsen M.R."/>
            <person name="Sondergaard T.E."/>
            <person name="Sorensen J.L."/>
            <person name="Fitzpatrick D.A."/>
            <person name="Frisvad J.C."/>
            <person name="Nielsen K.L."/>
        </authorList>
    </citation>
    <scope>NUCLEOTIDE SEQUENCE</scope>
    <source>
        <strain evidence="1">IBT 19713</strain>
    </source>
</reference>
<keyword evidence="2" id="KW-1185">Reference proteome</keyword>
<evidence type="ECO:0000313" key="1">
    <source>
        <dbReference type="EMBL" id="KAJ5217129.1"/>
    </source>
</evidence>
<reference evidence="1" key="1">
    <citation type="submission" date="2022-11" db="EMBL/GenBank/DDBJ databases">
        <authorList>
            <person name="Petersen C."/>
        </authorList>
    </citation>
    <scope>NUCLEOTIDE SEQUENCE</scope>
    <source>
        <strain evidence="1">IBT 19713</strain>
    </source>
</reference>
<dbReference type="GeneID" id="83206736"/>
<organism evidence="1 2">
    <name type="scientific">Penicillium chermesinum</name>
    <dbReference type="NCBI Taxonomy" id="63820"/>
    <lineage>
        <taxon>Eukaryota</taxon>
        <taxon>Fungi</taxon>
        <taxon>Dikarya</taxon>
        <taxon>Ascomycota</taxon>
        <taxon>Pezizomycotina</taxon>
        <taxon>Eurotiomycetes</taxon>
        <taxon>Eurotiomycetidae</taxon>
        <taxon>Eurotiales</taxon>
        <taxon>Aspergillaceae</taxon>
        <taxon>Penicillium</taxon>
    </lineage>
</organism>
<protein>
    <submittedName>
        <fullName evidence="1">Uncharacterized protein</fullName>
    </submittedName>
</protein>
<dbReference type="EMBL" id="JAPQKS010000008">
    <property type="protein sequence ID" value="KAJ5217129.1"/>
    <property type="molecule type" value="Genomic_DNA"/>
</dbReference>
<name>A0A9W9TC86_9EURO</name>
<gene>
    <name evidence="1" type="ORF">N7468_010137</name>
</gene>
<comment type="caution">
    <text evidence="1">The sequence shown here is derived from an EMBL/GenBank/DDBJ whole genome shotgun (WGS) entry which is preliminary data.</text>
</comment>
<accession>A0A9W9TC86</accession>
<dbReference type="RefSeq" id="XP_058326000.1">
    <property type="nucleotide sequence ID" value="XM_058479432.1"/>
</dbReference>
<evidence type="ECO:0000313" key="2">
    <source>
        <dbReference type="Proteomes" id="UP001150941"/>
    </source>
</evidence>
<dbReference type="Proteomes" id="UP001150941">
    <property type="component" value="Unassembled WGS sequence"/>
</dbReference>
<sequence>MVRFFDYRTTLYNVSQLPRTGSVCSAWRQVNALLLLSSRFLRKGQAEATGRGTRVYCTATRYVGRFRALYRADITNLQQVLSMAVAGE</sequence>